<evidence type="ECO:0000259" key="6">
    <source>
        <dbReference type="Pfam" id="PF17921"/>
    </source>
</evidence>
<keyword evidence="4" id="KW-0255">Endonuclease</keyword>
<dbReference type="InterPro" id="IPR021109">
    <property type="entry name" value="Peptidase_aspartic_dom_sf"/>
</dbReference>
<gene>
    <name evidence="7" type="ORF">F0562_010971</name>
</gene>
<organism evidence="7 8">
    <name type="scientific">Nyssa sinensis</name>
    <dbReference type="NCBI Taxonomy" id="561372"/>
    <lineage>
        <taxon>Eukaryota</taxon>
        <taxon>Viridiplantae</taxon>
        <taxon>Streptophyta</taxon>
        <taxon>Embryophyta</taxon>
        <taxon>Tracheophyta</taxon>
        <taxon>Spermatophyta</taxon>
        <taxon>Magnoliopsida</taxon>
        <taxon>eudicotyledons</taxon>
        <taxon>Gunneridae</taxon>
        <taxon>Pentapetalae</taxon>
        <taxon>asterids</taxon>
        <taxon>Cornales</taxon>
        <taxon>Nyssaceae</taxon>
        <taxon>Nyssa</taxon>
    </lineage>
</organism>
<name>A0A5J5A3F6_9ASTE</name>
<dbReference type="Proteomes" id="UP000325577">
    <property type="component" value="Linkage Group LG4"/>
</dbReference>
<evidence type="ECO:0000256" key="3">
    <source>
        <dbReference type="ARBA" id="ARBA00022722"/>
    </source>
</evidence>
<dbReference type="InterPro" id="IPR041588">
    <property type="entry name" value="Integrase_H2C2"/>
</dbReference>
<keyword evidence="2" id="KW-0548">Nucleotidyltransferase</keyword>
<evidence type="ECO:0000313" key="7">
    <source>
        <dbReference type="EMBL" id="KAA8524548.1"/>
    </source>
</evidence>
<accession>A0A5J5A3F6</accession>
<keyword evidence="4" id="KW-0378">Hydrolase</keyword>
<evidence type="ECO:0000313" key="8">
    <source>
        <dbReference type="Proteomes" id="UP000325577"/>
    </source>
</evidence>
<dbReference type="SUPFAM" id="SSF50630">
    <property type="entry name" value="Acid proteases"/>
    <property type="match status" value="1"/>
</dbReference>
<reference evidence="7 8" key="1">
    <citation type="submission" date="2019-09" db="EMBL/GenBank/DDBJ databases">
        <title>A chromosome-level genome assembly of the Chinese tupelo Nyssa sinensis.</title>
        <authorList>
            <person name="Yang X."/>
            <person name="Kang M."/>
            <person name="Yang Y."/>
            <person name="Xiong H."/>
            <person name="Wang M."/>
            <person name="Zhang Z."/>
            <person name="Wang Z."/>
            <person name="Wu H."/>
            <person name="Ma T."/>
            <person name="Liu J."/>
            <person name="Xi Z."/>
        </authorList>
    </citation>
    <scope>NUCLEOTIDE SEQUENCE [LARGE SCALE GENOMIC DNA]</scope>
    <source>
        <strain evidence="7">J267</strain>
        <tissue evidence="7">Leaf</tissue>
    </source>
</reference>
<keyword evidence="1" id="KW-0808">Transferase</keyword>
<dbReference type="Pfam" id="PF08284">
    <property type="entry name" value="RVP_2"/>
    <property type="match status" value="1"/>
</dbReference>
<feature type="domain" description="Integrase zinc-binding" evidence="6">
    <location>
        <begin position="363"/>
        <end position="418"/>
    </location>
</feature>
<dbReference type="InterPro" id="IPR050951">
    <property type="entry name" value="Retrovirus_Pol_polyprotein"/>
</dbReference>
<dbReference type="PANTHER" id="PTHR37984:SF5">
    <property type="entry name" value="PROTEIN NYNRIN-LIKE"/>
    <property type="match status" value="1"/>
</dbReference>
<keyword evidence="8" id="KW-1185">Reference proteome</keyword>
<dbReference type="OrthoDB" id="1749156at2759"/>
<dbReference type="CDD" id="cd00303">
    <property type="entry name" value="retropepsin_like"/>
    <property type="match status" value="1"/>
</dbReference>
<dbReference type="GO" id="GO:0004519">
    <property type="term" value="F:endonuclease activity"/>
    <property type="evidence" value="ECO:0007669"/>
    <property type="project" value="UniProtKB-KW"/>
</dbReference>
<evidence type="ECO:0000256" key="5">
    <source>
        <dbReference type="SAM" id="MobiDB-lite"/>
    </source>
</evidence>
<evidence type="ECO:0000256" key="2">
    <source>
        <dbReference type="ARBA" id="ARBA00022695"/>
    </source>
</evidence>
<dbReference type="PANTHER" id="PTHR37984">
    <property type="entry name" value="PROTEIN CBG26694"/>
    <property type="match status" value="1"/>
</dbReference>
<dbReference type="GO" id="GO:0016779">
    <property type="term" value="F:nucleotidyltransferase activity"/>
    <property type="evidence" value="ECO:0007669"/>
    <property type="project" value="UniProtKB-KW"/>
</dbReference>
<proteinExistence type="predicted"/>
<sequence length="458" mass="51845">MLEGDDGSTNLLDSNVTEEQPTEEIHEELFEPEITLHALTRWTAPKTMRLAARIGFHDVIVLIDSGSTHNFISERMANLLRLPVVPTEAFTVRVASGTNLRCQGRFEDVKVDLQGTIFSLTLYSLPLTGLDVVLGIQWLELLGSVVCDWKRLTMEFSWENQPKKLIGIDGQDIHTASAKELSKALHHGQALFALCFQVAQVAPQATIHPSMQELLHDFSDLFLEPTSLPPTREVDHCIALKEGMEPINVRPYSLKYLLEQRMATPEQQKWVAKLLGYDYEILYHPGRENSTADALSRKPGSSILYQIFLPQISLWEDIKEAAKEDPYIQSMGRVALEQPGGSYTWRHGLLLYKGKVIVPGNAALKAKLLHEMHDTKVGGHSGVLRTFKKLRQQFYWPGIHHSVQAYVKECEVCWKIKAETLAPAGLLQPLPIPCRVWEVSPWISLKAYRFRKARIPSW</sequence>
<dbReference type="AlphaFoldDB" id="A0A5J5A3F6"/>
<feature type="compositionally biased region" description="Polar residues" evidence="5">
    <location>
        <begin position="7"/>
        <end position="17"/>
    </location>
</feature>
<protein>
    <recommendedName>
        <fullName evidence="6">Integrase zinc-binding domain-containing protein</fullName>
    </recommendedName>
</protein>
<evidence type="ECO:0000256" key="1">
    <source>
        <dbReference type="ARBA" id="ARBA00022679"/>
    </source>
</evidence>
<dbReference type="Gene3D" id="1.10.340.70">
    <property type="match status" value="1"/>
</dbReference>
<dbReference type="Pfam" id="PF17921">
    <property type="entry name" value="Integrase_H2C2"/>
    <property type="match status" value="1"/>
</dbReference>
<keyword evidence="3" id="KW-0540">Nuclease</keyword>
<dbReference type="Gene3D" id="2.40.70.10">
    <property type="entry name" value="Acid Proteases"/>
    <property type="match status" value="1"/>
</dbReference>
<evidence type="ECO:0000256" key="4">
    <source>
        <dbReference type="ARBA" id="ARBA00022759"/>
    </source>
</evidence>
<dbReference type="EMBL" id="CM018047">
    <property type="protein sequence ID" value="KAA8524548.1"/>
    <property type="molecule type" value="Genomic_DNA"/>
</dbReference>
<feature type="region of interest" description="Disordered" evidence="5">
    <location>
        <begin position="1"/>
        <end position="26"/>
    </location>
</feature>
<dbReference type="FunFam" id="1.10.340.70:FF:000001">
    <property type="entry name" value="Retrovirus-related Pol polyprotein from transposon gypsy-like Protein"/>
    <property type="match status" value="1"/>
</dbReference>